<organism evidence="2 3">
    <name type="scientific">Cucumis melo var. makuwa</name>
    <name type="common">Oriental melon</name>
    <dbReference type="NCBI Taxonomy" id="1194695"/>
    <lineage>
        <taxon>Eukaryota</taxon>
        <taxon>Viridiplantae</taxon>
        <taxon>Streptophyta</taxon>
        <taxon>Embryophyta</taxon>
        <taxon>Tracheophyta</taxon>
        <taxon>Spermatophyta</taxon>
        <taxon>Magnoliopsida</taxon>
        <taxon>eudicotyledons</taxon>
        <taxon>Gunneridae</taxon>
        <taxon>Pentapetalae</taxon>
        <taxon>rosids</taxon>
        <taxon>fabids</taxon>
        <taxon>Cucurbitales</taxon>
        <taxon>Cucurbitaceae</taxon>
        <taxon>Benincaseae</taxon>
        <taxon>Cucumis</taxon>
    </lineage>
</organism>
<proteinExistence type="predicted"/>
<protein>
    <submittedName>
        <fullName evidence="2">10 kDa secreted protein</fullName>
    </submittedName>
</protein>
<evidence type="ECO:0000256" key="1">
    <source>
        <dbReference type="SAM" id="MobiDB-lite"/>
    </source>
</evidence>
<dbReference type="AlphaFoldDB" id="A0A5A7VIL0"/>
<dbReference type="OrthoDB" id="1742748at2759"/>
<accession>A0A5A7VIL0</accession>
<name>A0A5A7VIL0_CUCMM</name>
<sequence length="345" mass="37275">MPGQDEVRGNPDGGEAARLTNQSAKWANFAGRWPWKSESAKECVTTHLPKQLALKMDGAEASCLYSAVRAREAGLVRHEALTSRRVASVCAEGSGREPAWSRRRGADRRRAKGNPVPIPEPSIGTVPIGPLKLVRGAAREEHRTCGDVGSVLSDLENPGEGHVDIRSGSYPYPQQVSKVSRACQRSGRFLCRMPGLGEVEPQGEINPGPSASAYPVDLSSFRGPWITAAGQLAVPRVSYGHHLKNNLELALTRGIRLALNVNVKKFKQARVNGGSNYDSLKHKWEVLAPTLKYHYFHRCCTYSVGRGAPPSGFKTLGTAVVLAPSVEIGVRVAVSPWESENLSGS</sequence>
<evidence type="ECO:0000313" key="3">
    <source>
        <dbReference type="Proteomes" id="UP000321393"/>
    </source>
</evidence>
<feature type="compositionally biased region" description="Basic residues" evidence="1">
    <location>
        <begin position="101"/>
        <end position="112"/>
    </location>
</feature>
<feature type="region of interest" description="Disordered" evidence="1">
    <location>
        <begin position="92"/>
        <end position="123"/>
    </location>
</feature>
<comment type="caution">
    <text evidence="2">The sequence shown here is derived from an EMBL/GenBank/DDBJ whole genome shotgun (WGS) entry which is preliminary data.</text>
</comment>
<evidence type="ECO:0000313" key="2">
    <source>
        <dbReference type="EMBL" id="KAA0065309.1"/>
    </source>
</evidence>
<reference evidence="2 3" key="1">
    <citation type="submission" date="2019-08" db="EMBL/GenBank/DDBJ databases">
        <title>Draft genome sequences of two oriental melons (Cucumis melo L. var makuwa).</title>
        <authorList>
            <person name="Kwon S.-Y."/>
        </authorList>
    </citation>
    <scope>NUCLEOTIDE SEQUENCE [LARGE SCALE GENOMIC DNA]</scope>
    <source>
        <strain evidence="3">cv. SW 3</strain>
        <tissue evidence="2">Leaf</tissue>
    </source>
</reference>
<dbReference type="EMBL" id="SSTE01001723">
    <property type="protein sequence ID" value="KAA0065309.1"/>
    <property type="molecule type" value="Genomic_DNA"/>
</dbReference>
<gene>
    <name evidence="2" type="ORF">E6C27_scaffold7389G00030</name>
</gene>
<dbReference type="Proteomes" id="UP000321393">
    <property type="component" value="Unassembled WGS sequence"/>
</dbReference>